<dbReference type="Proteomes" id="UP000528286">
    <property type="component" value="Unassembled WGS sequence"/>
</dbReference>
<gene>
    <name evidence="2" type="ORF">GGR23_004013</name>
</gene>
<comment type="caution">
    <text evidence="2">The sequence shown here is derived from an EMBL/GenBank/DDBJ whole genome shotgun (WGS) entry which is preliminary data.</text>
</comment>
<reference evidence="2 3" key="1">
    <citation type="submission" date="2020-08" db="EMBL/GenBank/DDBJ databases">
        <title>Genomic Encyclopedia of Type Strains, Phase IV (KMG-IV): sequencing the most valuable type-strain genomes for metagenomic binning, comparative biology and taxonomic classification.</title>
        <authorList>
            <person name="Goeker M."/>
        </authorList>
    </citation>
    <scope>NUCLEOTIDE SEQUENCE [LARGE SCALE GENOMIC DNA]</scope>
    <source>
        <strain evidence="2 3">DSM 29853</strain>
    </source>
</reference>
<accession>A0A7W6J8M0</accession>
<organism evidence="2 3">
    <name type="scientific">Gellertiella hungarica</name>
    <dbReference type="NCBI Taxonomy" id="1572859"/>
    <lineage>
        <taxon>Bacteria</taxon>
        <taxon>Pseudomonadati</taxon>
        <taxon>Pseudomonadota</taxon>
        <taxon>Alphaproteobacteria</taxon>
        <taxon>Hyphomicrobiales</taxon>
        <taxon>Rhizobiaceae</taxon>
        <taxon>Gellertiella</taxon>
    </lineage>
</organism>
<dbReference type="EMBL" id="JACIEZ010000011">
    <property type="protein sequence ID" value="MBB4066795.1"/>
    <property type="molecule type" value="Genomic_DNA"/>
</dbReference>
<protein>
    <recommendedName>
        <fullName evidence="1">Putative exodeoxyribonuclease 8 PDDEXK-like domain-containing protein</fullName>
    </recommendedName>
</protein>
<evidence type="ECO:0000313" key="3">
    <source>
        <dbReference type="Proteomes" id="UP000528286"/>
    </source>
</evidence>
<sequence length="339" mass="38418">MLDLIHSETVTVPGLYRMSEAAYHADPCPTPSLSRSVAYELLTKSARHAKAVHPRLSVQEEKEEMNSRARDIGSAAHALLLGQPTEIACLDYKDFKKKAAQEERAMVQKRGGIGLIKPDFEKATEMVQFAREVLAAEEHPAIQALVRAGTSATIFNEVTGAWIDPCGDNWARFRADRLHIEPGLVTCIDYKTTEQGAAPEAVAKTIFNNGYHFQDGFYRRGLRILFPEIDQHQMKLDFIFIVQEQDPPFEMTVTRIDAAGRIIGEKMVSDAFRLWRKHMAENLWPGYPRGIMTAEMPPFIETRWMAKEIEDPRLQNLGHDPVNPYETHPYRTREIAGPC</sequence>
<dbReference type="AlphaFoldDB" id="A0A7W6J8M0"/>
<dbReference type="InterPro" id="IPR011604">
    <property type="entry name" value="PDDEXK-like_dom_sf"/>
</dbReference>
<name>A0A7W6J8M0_9HYPH</name>
<evidence type="ECO:0000259" key="1">
    <source>
        <dbReference type="Pfam" id="PF12684"/>
    </source>
</evidence>
<feature type="domain" description="Putative exodeoxyribonuclease 8 PDDEXK-like" evidence="1">
    <location>
        <begin position="58"/>
        <end position="287"/>
    </location>
</feature>
<evidence type="ECO:0000313" key="2">
    <source>
        <dbReference type="EMBL" id="MBB4066795.1"/>
    </source>
</evidence>
<dbReference type="Pfam" id="PF12684">
    <property type="entry name" value="DUF3799"/>
    <property type="match status" value="1"/>
</dbReference>
<keyword evidence="3" id="KW-1185">Reference proteome</keyword>
<dbReference type="RefSeq" id="WP_183368048.1">
    <property type="nucleotide sequence ID" value="NZ_JACIEZ010000011.1"/>
</dbReference>
<dbReference type="InterPro" id="IPR024432">
    <property type="entry name" value="Put_RecE_PDDEXK-like_dom"/>
</dbReference>
<dbReference type="Gene3D" id="3.90.320.10">
    <property type="match status" value="1"/>
</dbReference>
<proteinExistence type="predicted"/>